<keyword evidence="1" id="KW-0812">Transmembrane</keyword>
<protein>
    <submittedName>
        <fullName evidence="2">Uncharacterized protein</fullName>
    </submittedName>
</protein>
<dbReference type="AlphaFoldDB" id="A0AAN9N3I3"/>
<organism evidence="2 3">
    <name type="scientific">Canavalia gladiata</name>
    <name type="common">Sword bean</name>
    <name type="synonym">Dolichos gladiatus</name>
    <dbReference type="NCBI Taxonomy" id="3824"/>
    <lineage>
        <taxon>Eukaryota</taxon>
        <taxon>Viridiplantae</taxon>
        <taxon>Streptophyta</taxon>
        <taxon>Embryophyta</taxon>
        <taxon>Tracheophyta</taxon>
        <taxon>Spermatophyta</taxon>
        <taxon>Magnoliopsida</taxon>
        <taxon>eudicotyledons</taxon>
        <taxon>Gunneridae</taxon>
        <taxon>Pentapetalae</taxon>
        <taxon>rosids</taxon>
        <taxon>fabids</taxon>
        <taxon>Fabales</taxon>
        <taxon>Fabaceae</taxon>
        <taxon>Papilionoideae</taxon>
        <taxon>50 kb inversion clade</taxon>
        <taxon>NPAAA clade</taxon>
        <taxon>indigoferoid/millettioid clade</taxon>
        <taxon>Phaseoleae</taxon>
        <taxon>Canavalia</taxon>
    </lineage>
</organism>
<reference evidence="2 3" key="1">
    <citation type="submission" date="2024-01" db="EMBL/GenBank/DDBJ databases">
        <title>The genomes of 5 underutilized Papilionoideae crops provide insights into root nodulation and disease resistanc.</title>
        <authorList>
            <person name="Jiang F."/>
        </authorList>
    </citation>
    <scope>NUCLEOTIDE SEQUENCE [LARGE SCALE GENOMIC DNA]</scope>
    <source>
        <strain evidence="2">LVBAO_FW01</strain>
        <tissue evidence="2">Leaves</tissue>
    </source>
</reference>
<dbReference type="Proteomes" id="UP001367508">
    <property type="component" value="Unassembled WGS sequence"/>
</dbReference>
<proteinExistence type="predicted"/>
<name>A0AAN9N3I3_CANGL</name>
<sequence>MQHKGSSLGKELNEVVKCFGLMLFGPFGIIEMISYFRKLARRDLDKSLEMIRIRSLSLLLSIPLLGSQWSLRGRVDWDESTLNILPPFKHLLPNPAFGGNHVSIALTHFVDGVTVMDNSNFCYDPFLKRAHTHLSTPQRLCCHRANQ</sequence>
<accession>A0AAN9N3I3</accession>
<evidence type="ECO:0000313" key="2">
    <source>
        <dbReference type="EMBL" id="KAK7362588.1"/>
    </source>
</evidence>
<gene>
    <name evidence="2" type="ORF">VNO77_04705</name>
</gene>
<keyword evidence="3" id="KW-1185">Reference proteome</keyword>
<feature type="transmembrane region" description="Helical" evidence="1">
    <location>
        <begin position="20"/>
        <end position="39"/>
    </location>
</feature>
<dbReference type="EMBL" id="JAYMYQ010000001">
    <property type="protein sequence ID" value="KAK7362588.1"/>
    <property type="molecule type" value="Genomic_DNA"/>
</dbReference>
<keyword evidence="1" id="KW-0472">Membrane</keyword>
<evidence type="ECO:0000313" key="3">
    <source>
        <dbReference type="Proteomes" id="UP001367508"/>
    </source>
</evidence>
<evidence type="ECO:0000256" key="1">
    <source>
        <dbReference type="SAM" id="Phobius"/>
    </source>
</evidence>
<comment type="caution">
    <text evidence="2">The sequence shown here is derived from an EMBL/GenBank/DDBJ whole genome shotgun (WGS) entry which is preliminary data.</text>
</comment>
<keyword evidence="1" id="KW-1133">Transmembrane helix</keyword>